<evidence type="ECO:0000256" key="1">
    <source>
        <dbReference type="SAM" id="MobiDB-lite"/>
    </source>
</evidence>
<feature type="region of interest" description="Disordered" evidence="1">
    <location>
        <begin position="247"/>
        <end position="268"/>
    </location>
</feature>
<name>B6AHW4_CRYMR</name>
<dbReference type="VEuPathDB" id="CryptoDB:CMU_028790"/>
<keyword evidence="5" id="KW-1185">Reference proteome</keyword>
<keyword evidence="3" id="KW-0732">Signal</keyword>
<gene>
    <name evidence="4" type="ORF">CMU_028790</name>
</gene>
<evidence type="ECO:0000256" key="2">
    <source>
        <dbReference type="SAM" id="Phobius"/>
    </source>
</evidence>
<evidence type="ECO:0000313" key="5">
    <source>
        <dbReference type="Proteomes" id="UP000001460"/>
    </source>
</evidence>
<dbReference type="RefSeq" id="XP_002142154.1">
    <property type="nucleotide sequence ID" value="XM_002142118.1"/>
</dbReference>
<feature type="chain" id="PRO_5002842318" evidence="3">
    <location>
        <begin position="24"/>
        <end position="277"/>
    </location>
</feature>
<evidence type="ECO:0000313" key="4">
    <source>
        <dbReference type="EMBL" id="EEA07805.1"/>
    </source>
</evidence>
<keyword evidence="2" id="KW-1133">Transmembrane helix</keyword>
<dbReference type="EMBL" id="DS989735">
    <property type="protein sequence ID" value="EEA07805.1"/>
    <property type="molecule type" value="Genomic_DNA"/>
</dbReference>
<sequence length="277" mass="31245">MDLLHLLLFILVWSRPSLIGVRASLLSSSVYSSSIRSNLEVVNPWTVGTFIRLRLEKWSPLFDNDSDEVMFKDTLKLCINRGLSFPQPIFHIRILEYERSFGLIGFLIEFPKSEATSGINRVSIYNFLMQCRKDKFEGEAHIALPSLLRNVVQMPAMIETEDSENYTLVMTLTIVFLAVTTSLSVISIVLFVILSTRKNTYIHNCCKKENTEDVNFKKNENAPSISSKTTNLSMSNDGALSITLSPPTTITELSPSMSTPTNQRSSPSMRKVINFCD</sequence>
<keyword evidence="2" id="KW-0472">Membrane</keyword>
<dbReference type="AlphaFoldDB" id="B6AHW4"/>
<evidence type="ECO:0000256" key="3">
    <source>
        <dbReference type="SAM" id="SignalP"/>
    </source>
</evidence>
<keyword evidence="2" id="KW-0812">Transmembrane</keyword>
<reference evidence="4" key="1">
    <citation type="submission" date="2008-06" db="EMBL/GenBank/DDBJ databases">
        <authorList>
            <person name="Lorenzi H."/>
            <person name="Inman J."/>
            <person name="Miller J."/>
            <person name="Schobel S."/>
            <person name="Amedeo P."/>
            <person name="Caler E.V."/>
            <person name="da Silva J."/>
        </authorList>
    </citation>
    <scope>NUCLEOTIDE SEQUENCE [LARGE SCALE GENOMIC DNA]</scope>
    <source>
        <strain evidence="4">RN66</strain>
    </source>
</reference>
<dbReference type="GeneID" id="6997319"/>
<feature type="signal peptide" evidence="3">
    <location>
        <begin position="1"/>
        <end position="23"/>
    </location>
</feature>
<dbReference type="OrthoDB" id="343521at2759"/>
<feature type="transmembrane region" description="Helical" evidence="2">
    <location>
        <begin position="166"/>
        <end position="194"/>
    </location>
</feature>
<dbReference type="Proteomes" id="UP000001460">
    <property type="component" value="Unassembled WGS sequence"/>
</dbReference>
<proteinExistence type="predicted"/>
<accession>B6AHW4</accession>
<organism evidence="4 5">
    <name type="scientific">Cryptosporidium muris (strain RN66)</name>
    <dbReference type="NCBI Taxonomy" id="441375"/>
    <lineage>
        <taxon>Eukaryota</taxon>
        <taxon>Sar</taxon>
        <taxon>Alveolata</taxon>
        <taxon>Apicomplexa</taxon>
        <taxon>Conoidasida</taxon>
        <taxon>Coccidia</taxon>
        <taxon>Eucoccidiorida</taxon>
        <taxon>Eimeriorina</taxon>
        <taxon>Cryptosporidiidae</taxon>
        <taxon>Cryptosporidium</taxon>
    </lineage>
</organism>
<protein>
    <submittedName>
        <fullName evidence="4">Uncharacterized protein</fullName>
    </submittedName>
</protein>